<keyword evidence="5 9" id="KW-0653">Protein transport</keyword>
<dbReference type="GO" id="GO:0015450">
    <property type="term" value="F:protein-transporting ATPase activity"/>
    <property type="evidence" value="ECO:0007669"/>
    <property type="project" value="InterPro"/>
</dbReference>
<evidence type="ECO:0000256" key="1">
    <source>
        <dbReference type="ARBA" id="ARBA00004651"/>
    </source>
</evidence>
<keyword evidence="15" id="KW-1185">Reference proteome</keyword>
<evidence type="ECO:0000313" key="14">
    <source>
        <dbReference type="EMBL" id="SBW23936.1"/>
    </source>
</evidence>
<feature type="transmembrane region" description="Helical" evidence="9">
    <location>
        <begin position="552"/>
        <end position="579"/>
    </location>
</feature>
<comment type="function">
    <text evidence="9">Part of the Sec protein translocase complex. Interacts with the SecYEG preprotein conducting channel. SecDF uses the proton motive force (PMF) to complete protein translocation after the ATP-dependent function of SecA.</text>
</comment>
<evidence type="ECO:0000259" key="12">
    <source>
        <dbReference type="Pfam" id="PF21760"/>
    </source>
</evidence>
<dbReference type="InterPro" id="IPR005791">
    <property type="entry name" value="SecD"/>
</dbReference>
<dbReference type="Gene3D" id="1.20.1640.10">
    <property type="entry name" value="Multidrug efflux transporter AcrB transmembrane domain"/>
    <property type="match status" value="1"/>
</dbReference>
<dbReference type="HAMAP" id="MF_01463_B">
    <property type="entry name" value="SecD_B"/>
    <property type="match status" value="1"/>
</dbReference>
<evidence type="ECO:0000256" key="5">
    <source>
        <dbReference type="ARBA" id="ARBA00022927"/>
    </source>
</evidence>
<dbReference type="GO" id="GO:0065002">
    <property type="term" value="P:intracellular protein transmembrane transport"/>
    <property type="evidence" value="ECO:0007669"/>
    <property type="project" value="UniProtKB-UniRule"/>
</dbReference>
<organism evidence="14 15">
    <name type="scientific">Candidatus Protofrankia californiensis</name>
    <dbReference type="NCBI Taxonomy" id="1839754"/>
    <lineage>
        <taxon>Bacteria</taxon>
        <taxon>Bacillati</taxon>
        <taxon>Actinomycetota</taxon>
        <taxon>Actinomycetes</taxon>
        <taxon>Frankiales</taxon>
        <taxon>Frankiaceae</taxon>
        <taxon>Protofrankia</taxon>
    </lineage>
</organism>
<keyword evidence="4 9" id="KW-0812">Transmembrane</keyword>
<dbReference type="PANTHER" id="PTHR30081:SF1">
    <property type="entry name" value="PROTEIN TRANSLOCASE SUBUNIT SECD"/>
    <property type="match status" value="1"/>
</dbReference>
<dbReference type="InterPro" id="IPR048634">
    <property type="entry name" value="SecD_SecF_C"/>
</dbReference>
<evidence type="ECO:0000256" key="4">
    <source>
        <dbReference type="ARBA" id="ARBA00022692"/>
    </source>
</evidence>
<feature type="domain" description="SecDF P1 head subdomain" evidence="13">
    <location>
        <begin position="295"/>
        <end position="401"/>
    </location>
</feature>
<evidence type="ECO:0000256" key="9">
    <source>
        <dbReference type="HAMAP-Rule" id="MF_01463"/>
    </source>
</evidence>
<evidence type="ECO:0000256" key="3">
    <source>
        <dbReference type="ARBA" id="ARBA00022475"/>
    </source>
</evidence>
<feature type="transmembrane region" description="Helical" evidence="9">
    <location>
        <begin position="445"/>
        <end position="465"/>
    </location>
</feature>
<comment type="subunit">
    <text evidence="9">Forms a complex with SecF. Part of the essential Sec protein translocation apparatus which comprises SecA, SecYEG and auxiliary proteins SecDF. Other proteins may also be involved.</text>
</comment>
<sequence length="667" mass="67872">MTKGYPLARGSGRRRKAASPAWSRIGLLFGIIALLYSTMALTSTWTPKLGLDLQGGTSVILTPRSTEPGKGVDSGAVNKAVDIIRERVNGLGVAEAEVKRNNTQIEISVPGRGRNDVVELVGQTAELRFRQVYTSAAAAPAPAAAPTAPAAAPATPTAPTATPTVPAAAAPASSPGPGASSPGPGASASLPAVTAPSVSTTTRSDVVGAGLLAQAARTAPAGSAAPAAPAPPATAVVPPATADQPAPASADTPPADVTGRFESLTCAPSDVRSRVASTDRPTDWVASCDRSGTVKYLLMPATVVGTDVKSATAGLASSGGTTSVSTGEWVVNVSFTGGGQAKFTALTEKTIGKQVAIVLDGVVQSAPSTNDRIAGDAQISGSFTQSSAQDLANVLRYGALPLAFEQSSAESISPTLGQDSLNAGLLAGVIGLALVTLYSFMYYRALGIVVLSSLAVSGLLVYASVVLLGKWIGFTLTLAGIAGLIVSIGVTADSFVVYFERIKDEVRQNRSVRVAVDRAWPPARRTMLSADTVSFLAAAVLYVLSVGSVRGFAFTLGLSTLVDVLIMFVFTKPAVWLLVRRSFFATSRFSGLTMAAVRGQSSGTAPPSAPRLTKREKAGVAPGRAGANRASATEADTSGSDQDSPDLHSSRDPRPSWSGPSGTAQGE</sequence>
<feature type="compositionally biased region" description="Basic and acidic residues" evidence="10">
    <location>
        <begin position="645"/>
        <end position="654"/>
    </location>
</feature>
<feature type="compositionally biased region" description="Low complexity" evidence="10">
    <location>
        <begin position="146"/>
        <end position="192"/>
    </location>
</feature>
<dbReference type="Gene3D" id="3.30.1360.200">
    <property type="match status" value="1"/>
</dbReference>
<feature type="region of interest" description="Disordered" evidence="10">
    <location>
        <begin position="222"/>
        <end position="263"/>
    </location>
</feature>
<keyword evidence="3 9" id="KW-1003">Cell membrane</keyword>
<gene>
    <name evidence="9" type="primary">secD</name>
    <name evidence="14" type="ORF">FDG2_3964</name>
</gene>
<dbReference type="NCBIfam" id="TIGR01129">
    <property type="entry name" value="secD"/>
    <property type="match status" value="1"/>
</dbReference>
<evidence type="ECO:0000259" key="11">
    <source>
        <dbReference type="Pfam" id="PF02355"/>
    </source>
</evidence>
<reference evidence="15" key="1">
    <citation type="submission" date="2016-02" db="EMBL/GenBank/DDBJ databases">
        <authorList>
            <person name="Wibberg D."/>
        </authorList>
    </citation>
    <scope>NUCLEOTIDE SEQUENCE [LARGE SCALE GENOMIC DNA]</scope>
</reference>
<feature type="transmembrane region" description="Helical" evidence="9">
    <location>
        <begin position="21"/>
        <end position="41"/>
    </location>
</feature>
<dbReference type="Gene3D" id="3.30.70.3220">
    <property type="match status" value="1"/>
</dbReference>
<dbReference type="Pfam" id="PF02355">
    <property type="entry name" value="SecD_SecF_C"/>
    <property type="match status" value="1"/>
</dbReference>
<dbReference type="InterPro" id="IPR048631">
    <property type="entry name" value="SecD_1st"/>
</dbReference>
<dbReference type="InterPro" id="IPR022813">
    <property type="entry name" value="SecD/SecF_arch_bac"/>
</dbReference>
<dbReference type="Pfam" id="PF22599">
    <property type="entry name" value="SecDF_P1_head"/>
    <property type="match status" value="1"/>
</dbReference>
<dbReference type="AlphaFoldDB" id="A0A1C3P2A3"/>
<accession>A0A1C3P2A3</accession>
<evidence type="ECO:0000313" key="15">
    <source>
        <dbReference type="Proteomes" id="UP000199013"/>
    </source>
</evidence>
<dbReference type="GO" id="GO:0043952">
    <property type="term" value="P:protein transport by the Sec complex"/>
    <property type="evidence" value="ECO:0007669"/>
    <property type="project" value="UniProtKB-UniRule"/>
</dbReference>
<comment type="subcellular location">
    <subcellularLocation>
        <location evidence="1 9">Cell membrane</location>
        <topology evidence="1 9">Multi-pass membrane protein</topology>
    </subcellularLocation>
</comment>
<evidence type="ECO:0000256" key="10">
    <source>
        <dbReference type="SAM" id="MobiDB-lite"/>
    </source>
</evidence>
<evidence type="ECO:0000256" key="2">
    <source>
        <dbReference type="ARBA" id="ARBA00022448"/>
    </source>
</evidence>
<feature type="region of interest" description="Disordered" evidence="10">
    <location>
        <begin position="598"/>
        <end position="667"/>
    </location>
</feature>
<dbReference type="GO" id="GO:0005886">
    <property type="term" value="C:plasma membrane"/>
    <property type="evidence" value="ECO:0007669"/>
    <property type="project" value="UniProtKB-SubCell"/>
</dbReference>
<keyword evidence="8 9" id="KW-0472">Membrane</keyword>
<feature type="domain" description="Protein export membrane protein SecD/SecF C-terminal" evidence="11">
    <location>
        <begin position="404"/>
        <end position="578"/>
    </location>
</feature>
<dbReference type="InterPro" id="IPR001036">
    <property type="entry name" value="Acrflvin-R"/>
</dbReference>
<evidence type="ECO:0000259" key="13">
    <source>
        <dbReference type="Pfam" id="PF22599"/>
    </source>
</evidence>
<dbReference type="Pfam" id="PF21760">
    <property type="entry name" value="SecD_1st"/>
    <property type="match status" value="1"/>
</dbReference>
<name>A0A1C3P2A3_9ACTN</name>
<dbReference type="NCBIfam" id="TIGR00916">
    <property type="entry name" value="2A0604s01"/>
    <property type="match status" value="1"/>
</dbReference>
<keyword evidence="7 9" id="KW-0811">Translocation</keyword>
<proteinExistence type="inferred from homology"/>
<feature type="compositionally biased region" description="Polar residues" evidence="10">
    <location>
        <begin position="658"/>
        <end position="667"/>
    </location>
</feature>
<feature type="compositionally biased region" description="Low complexity" evidence="10">
    <location>
        <begin position="222"/>
        <end position="255"/>
    </location>
</feature>
<evidence type="ECO:0000256" key="6">
    <source>
        <dbReference type="ARBA" id="ARBA00022989"/>
    </source>
</evidence>
<comment type="similarity">
    <text evidence="9">Belongs to the SecD/SecF family. SecD subfamily.</text>
</comment>
<keyword evidence="2 9" id="KW-0813">Transport</keyword>
<dbReference type="SUPFAM" id="SSF82866">
    <property type="entry name" value="Multidrug efflux transporter AcrB transmembrane domain"/>
    <property type="match status" value="1"/>
</dbReference>
<dbReference type="PRINTS" id="PR00702">
    <property type="entry name" value="ACRIFLAVINRP"/>
</dbReference>
<feature type="transmembrane region" description="Helical" evidence="9">
    <location>
        <begin position="528"/>
        <end position="546"/>
    </location>
</feature>
<keyword evidence="6 9" id="KW-1133">Transmembrane helix</keyword>
<evidence type="ECO:0000256" key="7">
    <source>
        <dbReference type="ARBA" id="ARBA00023010"/>
    </source>
</evidence>
<dbReference type="InterPro" id="IPR054384">
    <property type="entry name" value="SecDF_P1_head"/>
</dbReference>
<feature type="compositionally biased region" description="Polar residues" evidence="10">
    <location>
        <begin position="630"/>
        <end position="642"/>
    </location>
</feature>
<feature type="domain" description="Protein translocase subunit SecDF P1" evidence="12">
    <location>
        <begin position="77"/>
        <end position="132"/>
    </location>
</feature>
<dbReference type="InterPro" id="IPR055344">
    <property type="entry name" value="SecD_SecF_C_bact"/>
</dbReference>
<evidence type="ECO:0000256" key="8">
    <source>
        <dbReference type="ARBA" id="ARBA00023136"/>
    </source>
</evidence>
<dbReference type="EMBL" id="FLUV01001666">
    <property type="protein sequence ID" value="SBW23936.1"/>
    <property type="molecule type" value="Genomic_DNA"/>
</dbReference>
<feature type="region of interest" description="Disordered" evidence="10">
    <location>
        <begin position="146"/>
        <end position="196"/>
    </location>
</feature>
<protein>
    <recommendedName>
        <fullName evidence="9">Protein translocase subunit SecD</fullName>
    </recommendedName>
</protein>
<feature type="transmembrane region" description="Helical" evidence="9">
    <location>
        <begin position="471"/>
        <end position="499"/>
    </location>
</feature>
<dbReference type="GO" id="GO:0006605">
    <property type="term" value="P:protein targeting"/>
    <property type="evidence" value="ECO:0007669"/>
    <property type="project" value="UniProtKB-UniRule"/>
</dbReference>
<feature type="transmembrane region" description="Helical" evidence="9">
    <location>
        <begin position="421"/>
        <end position="438"/>
    </location>
</feature>
<dbReference type="PANTHER" id="PTHR30081">
    <property type="entry name" value="PROTEIN-EXPORT MEMBRANE PROTEIN SEC"/>
    <property type="match status" value="1"/>
</dbReference>
<dbReference type="Proteomes" id="UP000199013">
    <property type="component" value="Unassembled WGS sequence"/>
</dbReference>